<feature type="region of interest" description="Disordered" evidence="1">
    <location>
        <begin position="62"/>
        <end position="99"/>
    </location>
</feature>
<evidence type="ECO:0000256" key="1">
    <source>
        <dbReference type="SAM" id="MobiDB-lite"/>
    </source>
</evidence>
<dbReference type="AlphaFoldDB" id="A0A835C486"/>
<sequence>MPHGTGAAVTVTHAEPSIGHARILHWSGSSTYVDEEGAVSTPRAIGNWRGDRRSAMVMGVATTRGGHAPPDLAPSPPGEDAPLRTLRRGSGGGGGAHQP</sequence>
<keyword evidence="3" id="KW-1185">Reference proteome</keyword>
<name>A0A835C486_9POAL</name>
<dbReference type="EMBL" id="JACEFO010001693">
    <property type="protein sequence ID" value="KAF8720611.1"/>
    <property type="molecule type" value="Genomic_DNA"/>
</dbReference>
<protein>
    <submittedName>
        <fullName evidence="2">Uncharacterized protein</fullName>
    </submittedName>
</protein>
<comment type="caution">
    <text evidence="2">The sequence shown here is derived from an EMBL/GenBank/DDBJ whole genome shotgun (WGS) entry which is preliminary data.</text>
</comment>
<accession>A0A835C486</accession>
<dbReference type="Proteomes" id="UP000636709">
    <property type="component" value="Unassembled WGS sequence"/>
</dbReference>
<feature type="compositionally biased region" description="Gly residues" evidence="1">
    <location>
        <begin position="89"/>
        <end position="99"/>
    </location>
</feature>
<gene>
    <name evidence="2" type="ORF">HU200_023682</name>
</gene>
<evidence type="ECO:0000313" key="3">
    <source>
        <dbReference type="Proteomes" id="UP000636709"/>
    </source>
</evidence>
<evidence type="ECO:0000313" key="2">
    <source>
        <dbReference type="EMBL" id="KAF8720611.1"/>
    </source>
</evidence>
<reference evidence="2" key="1">
    <citation type="submission" date="2020-07" db="EMBL/GenBank/DDBJ databases">
        <title>Genome sequence and genetic diversity analysis of an under-domesticated orphan crop, white fonio (Digitaria exilis).</title>
        <authorList>
            <person name="Bennetzen J.L."/>
            <person name="Chen S."/>
            <person name="Ma X."/>
            <person name="Wang X."/>
            <person name="Yssel A.E.J."/>
            <person name="Chaluvadi S.R."/>
            <person name="Johnson M."/>
            <person name="Gangashetty P."/>
            <person name="Hamidou F."/>
            <person name="Sanogo M.D."/>
            <person name="Zwaenepoel A."/>
            <person name="Wallace J."/>
            <person name="Van De Peer Y."/>
            <person name="Van Deynze A."/>
        </authorList>
    </citation>
    <scope>NUCLEOTIDE SEQUENCE</scope>
    <source>
        <tissue evidence="2">Leaves</tissue>
    </source>
</reference>
<proteinExistence type="predicted"/>
<organism evidence="2 3">
    <name type="scientific">Digitaria exilis</name>
    <dbReference type="NCBI Taxonomy" id="1010633"/>
    <lineage>
        <taxon>Eukaryota</taxon>
        <taxon>Viridiplantae</taxon>
        <taxon>Streptophyta</taxon>
        <taxon>Embryophyta</taxon>
        <taxon>Tracheophyta</taxon>
        <taxon>Spermatophyta</taxon>
        <taxon>Magnoliopsida</taxon>
        <taxon>Liliopsida</taxon>
        <taxon>Poales</taxon>
        <taxon>Poaceae</taxon>
        <taxon>PACMAD clade</taxon>
        <taxon>Panicoideae</taxon>
        <taxon>Panicodae</taxon>
        <taxon>Paniceae</taxon>
        <taxon>Anthephorinae</taxon>
        <taxon>Digitaria</taxon>
    </lineage>
</organism>